<comment type="caution">
    <text evidence="3">The sequence shown here is derived from an EMBL/GenBank/DDBJ whole genome shotgun (WGS) entry which is preliminary data.</text>
</comment>
<protein>
    <submittedName>
        <fullName evidence="3">Alpha/beta hydrolase</fullName>
    </submittedName>
</protein>
<dbReference type="PANTHER" id="PTHR43798:SF31">
    <property type="entry name" value="AB HYDROLASE SUPERFAMILY PROTEIN YCLE"/>
    <property type="match status" value="1"/>
</dbReference>
<dbReference type="InterPro" id="IPR000073">
    <property type="entry name" value="AB_hydrolase_1"/>
</dbReference>
<gene>
    <name evidence="3" type="ORF">L0U88_15355</name>
</gene>
<evidence type="ECO:0000313" key="4">
    <source>
        <dbReference type="Proteomes" id="UP001200145"/>
    </source>
</evidence>
<dbReference type="Proteomes" id="UP001200145">
    <property type="component" value="Unassembled WGS sequence"/>
</dbReference>
<accession>A0ABS9BJZ4</accession>
<keyword evidence="4" id="KW-1185">Reference proteome</keyword>
<reference evidence="3 4" key="1">
    <citation type="submission" date="2022-01" db="EMBL/GenBank/DDBJ databases">
        <title>Flavihumibacter sp. nov., isolated from sediment of a river.</title>
        <authorList>
            <person name="Liu H."/>
        </authorList>
    </citation>
    <scope>NUCLEOTIDE SEQUENCE [LARGE SCALE GENOMIC DNA]</scope>
    <source>
        <strain evidence="3 4">RY-1</strain>
    </source>
</reference>
<dbReference type="PANTHER" id="PTHR43798">
    <property type="entry name" value="MONOACYLGLYCEROL LIPASE"/>
    <property type="match status" value="1"/>
</dbReference>
<dbReference type="EMBL" id="JAKEVY010000004">
    <property type="protein sequence ID" value="MCF1716016.1"/>
    <property type="molecule type" value="Genomic_DNA"/>
</dbReference>
<proteinExistence type="predicted"/>
<dbReference type="RefSeq" id="WP_234866968.1">
    <property type="nucleotide sequence ID" value="NZ_JAKEVY010000004.1"/>
</dbReference>
<evidence type="ECO:0000313" key="3">
    <source>
        <dbReference type="EMBL" id="MCF1716016.1"/>
    </source>
</evidence>
<keyword evidence="1 3" id="KW-0378">Hydrolase</keyword>
<organism evidence="3 4">
    <name type="scientific">Flavihumibacter fluminis</name>
    <dbReference type="NCBI Taxonomy" id="2909236"/>
    <lineage>
        <taxon>Bacteria</taxon>
        <taxon>Pseudomonadati</taxon>
        <taxon>Bacteroidota</taxon>
        <taxon>Chitinophagia</taxon>
        <taxon>Chitinophagales</taxon>
        <taxon>Chitinophagaceae</taxon>
        <taxon>Flavihumibacter</taxon>
    </lineage>
</organism>
<dbReference type="Gene3D" id="3.40.50.1820">
    <property type="entry name" value="alpha/beta hydrolase"/>
    <property type="match status" value="1"/>
</dbReference>
<feature type="domain" description="AB hydrolase-1" evidence="2">
    <location>
        <begin position="31"/>
        <end position="270"/>
    </location>
</feature>
<dbReference type="GO" id="GO:0016787">
    <property type="term" value="F:hydrolase activity"/>
    <property type="evidence" value="ECO:0007669"/>
    <property type="project" value="UniProtKB-KW"/>
</dbReference>
<dbReference type="SUPFAM" id="SSF53474">
    <property type="entry name" value="alpha/beta-Hydrolases"/>
    <property type="match status" value="1"/>
</dbReference>
<evidence type="ECO:0000259" key="2">
    <source>
        <dbReference type="Pfam" id="PF00561"/>
    </source>
</evidence>
<dbReference type="InterPro" id="IPR050266">
    <property type="entry name" value="AB_hydrolase_sf"/>
</dbReference>
<dbReference type="Pfam" id="PF00561">
    <property type="entry name" value="Abhydrolase_1"/>
    <property type="match status" value="1"/>
</dbReference>
<name>A0ABS9BJZ4_9BACT</name>
<dbReference type="InterPro" id="IPR029058">
    <property type="entry name" value="AB_hydrolase_fold"/>
</dbReference>
<sequence>MKIQEGFIERNGFKLHYLKEGKGEPVFVIGSRLFYQRLFSASLKEKLDFVFADHRGFSIPPDSTEPVEELYALEEIIEDMEALRKELGWKRCWIVGHSGHGYMALEYAKKYADHVKGVILTGMATSLSTGNHALADLHFETLAEPERINAFRANMEALPAAIEAEPDKSFLLYNLALAPKSWLNLEIDAGAFWKDVYTNMPAIDYLWGIVFRDIDITQGLTDFYVPVWLAHGKFDYLAGPADQWTGIMKQFSDITLELFEHSAHNPPYEETPLFEEKLLAWMDLYR</sequence>
<evidence type="ECO:0000256" key="1">
    <source>
        <dbReference type="ARBA" id="ARBA00022801"/>
    </source>
</evidence>